<dbReference type="AlphaFoldDB" id="A0AAV9GQR2"/>
<dbReference type="PRINTS" id="PR00092">
    <property type="entry name" value="TYROSINASE"/>
</dbReference>
<name>A0AAV9GQR2_9PEZI</name>
<proteinExistence type="predicted"/>
<organism evidence="6 7">
    <name type="scientific">Podospora aff. communis PSN243</name>
    <dbReference type="NCBI Taxonomy" id="3040156"/>
    <lineage>
        <taxon>Eukaryota</taxon>
        <taxon>Fungi</taxon>
        <taxon>Dikarya</taxon>
        <taxon>Ascomycota</taxon>
        <taxon>Pezizomycotina</taxon>
        <taxon>Sordariomycetes</taxon>
        <taxon>Sordariomycetidae</taxon>
        <taxon>Sordariales</taxon>
        <taxon>Podosporaceae</taxon>
        <taxon>Podospora</taxon>
    </lineage>
</organism>
<dbReference type="InterPro" id="IPR002227">
    <property type="entry name" value="Tyrosinase_Cu-bd"/>
</dbReference>
<dbReference type="Proteomes" id="UP001321760">
    <property type="component" value="Unassembled WGS sequence"/>
</dbReference>
<dbReference type="InterPro" id="IPR008922">
    <property type="entry name" value="Di-copper_centre_dom_sf"/>
</dbReference>
<evidence type="ECO:0000313" key="7">
    <source>
        <dbReference type="Proteomes" id="UP001321760"/>
    </source>
</evidence>
<feature type="chain" id="PRO_5043429334" evidence="4">
    <location>
        <begin position="19"/>
        <end position="389"/>
    </location>
</feature>
<dbReference type="GO" id="GO:0046872">
    <property type="term" value="F:metal ion binding"/>
    <property type="evidence" value="ECO:0007669"/>
    <property type="project" value="UniProtKB-KW"/>
</dbReference>
<dbReference type="GO" id="GO:0016491">
    <property type="term" value="F:oxidoreductase activity"/>
    <property type="evidence" value="ECO:0007669"/>
    <property type="project" value="InterPro"/>
</dbReference>
<protein>
    <submittedName>
        <fullName evidence="6">Amino acid transporter</fullName>
    </submittedName>
</protein>
<reference evidence="6" key="2">
    <citation type="submission" date="2023-05" db="EMBL/GenBank/DDBJ databases">
        <authorList>
            <consortium name="Lawrence Berkeley National Laboratory"/>
            <person name="Steindorff A."/>
            <person name="Hensen N."/>
            <person name="Bonometti L."/>
            <person name="Westerberg I."/>
            <person name="Brannstrom I.O."/>
            <person name="Guillou S."/>
            <person name="Cros-Aarteil S."/>
            <person name="Calhoun S."/>
            <person name="Haridas S."/>
            <person name="Kuo A."/>
            <person name="Mondo S."/>
            <person name="Pangilinan J."/>
            <person name="Riley R."/>
            <person name="Labutti K."/>
            <person name="Andreopoulos B."/>
            <person name="Lipzen A."/>
            <person name="Chen C."/>
            <person name="Yanf M."/>
            <person name="Daum C."/>
            <person name="Ng V."/>
            <person name="Clum A."/>
            <person name="Ohm R."/>
            <person name="Martin F."/>
            <person name="Silar P."/>
            <person name="Natvig D."/>
            <person name="Lalanne C."/>
            <person name="Gautier V."/>
            <person name="Ament-Velasquez S.L."/>
            <person name="Kruys A."/>
            <person name="Hutchinson M.I."/>
            <person name="Powell A.J."/>
            <person name="Barry K."/>
            <person name="Miller A.N."/>
            <person name="Grigoriev I.V."/>
            <person name="Debuchy R."/>
            <person name="Gladieux P."/>
            <person name="Thoren M.H."/>
            <person name="Johannesson H."/>
        </authorList>
    </citation>
    <scope>NUCLEOTIDE SEQUENCE</scope>
    <source>
        <strain evidence="6">PSN243</strain>
    </source>
</reference>
<feature type="domain" description="Tyrosinase copper-binding" evidence="5">
    <location>
        <begin position="240"/>
        <end position="251"/>
    </location>
</feature>
<evidence type="ECO:0000256" key="4">
    <source>
        <dbReference type="SAM" id="SignalP"/>
    </source>
</evidence>
<feature type="region of interest" description="Disordered" evidence="3">
    <location>
        <begin position="289"/>
        <end position="315"/>
    </location>
</feature>
<dbReference type="SUPFAM" id="SSF48056">
    <property type="entry name" value="Di-copper centre-containing domain"/>
    <property type="match status" value="1"/>
</dbReference>
<dbReference type="PANTHER" id="PTHR11474">
    <property type="entry name" value="TYROSINASE FAMILY MEMBER"/>
    <property type="match status" value="1"/>
</dbReference>
<dbReference type="EMBL" id="MU865930">
    <property type="protein sequence ID" value="KAK4450953.1"/>
    <property type="molecule type" value="Genomic_DNA"/>
</dbReference>
<feature type="signal peptide" evidence="4">
    <location>
        <begin position="1"/>
        <end position="18"/>
    </location>
</feature>
<gene>
    <name evidence="6" type="ORF">QBC34DRAFT_459339</name>
</gene>
<dbReference type="PROSITE" id="PS00498">
    <property type="entry name" value="TYROSINASE_2"/>
    <property type="match status" value="1"/>
</dbReference>
<dbReference type="InterPro" id="IPR050316">
    <property type="entry name" value="Tyrosinase/Hemocyanin"/>
</dbReference>
<keyword evidence="7" id="KW-1185">Reference proteome</keyword>
<comment type="caution">
    <text evidence="6">The sequence shown here is derived from an EMBL/GenBank/DDBJ whole genome shotgun (WGS) entry which is preliminary data.</text>
</comment>
<evidence type="ECO:0000259" key="5">
    <source>
        <dbReference type="PROSITE" id="PS00498"/>
    </source>
</evidence>
<keyword evidence="2" id="KW-0186">Copper</keyword>
<evidence type="ECO:0000256" key="2">
    <source>
        <dbReference type="ARBA" id="ARBA00023008"/>
    </source>
</evidence>
<evidence type="ECO:0000313" key="6">
    <source>
        <dbReference type="EMBL" id="KAK4450953.1"/>
    </source>
</evidence>
<sequence length="389" mass="41452">MHALLLAVFALLLNQALGHRFDRPSFHNSTKCVKKIQRKPWQALTAIEKSSYINATLCLTQKPAKHGIPGARTLWDELHYVHVYQSPYIHFTGSFLPFHRYYLAAHTKLLTTECNYRGAMPYWNQPLDLPLPNLTTSPIFHPTTGFGGNGSPPSNCVTTGPFSSLRLIYTENATLVSSPYCLARNFSACLFANTAQANVDACLEAPTYETMWRCLEAKPHIAAHWGVGGTMGNSLLSAGDPVFFLHHGWLDSLWWRWQLRGKNGERLREVGGGNLASGGPLGGLLGGGGGGQGQGQGWNGTRPVEGGPSGGMNGTDGGACAPPLGGGGLAAIAHGAGKGLNRAITDWFGDGGGNVTTLGHVLWSAGILPNATVADIMDVGGKVFCSEYL</sequence>
<reference evidence="6" key="1">
    <citation type="journal article" date="2023" name="Mol. Phylogenet. Evol.">
        <title>Genome-scale phylogeny and comparative genomics of the fungal order Sordariales.</title>
        <authorList>
            <person name="Hensen N."/>
            <person name="Bonometti L."/>
            <person name="Westerberg I."/>
            <person name="Brannstrom I.O."/>
            <person name="Guillou S."/>
            <person name="Cros-Aarteil S."/>
            <person name="Calhoun S."/>
            <person name="Haridas S."/>
            <person name="Kuo A."/>
            <person name="Mondo S."/>
            <person name="Pangilinan J."/>
            <person name="Riley R."/>
            <person name="LaButti K."/>
            <person name="Andreopoulos B."/>
            <person name="Lipzen A."/>
            <person name="Chen C."/>
            <person name="Yan M."/>
            <person name="Daum C."/>
            <person name="Ng V."/>
            <person name="Clum A."/>
            <person name="Steindorff A."/>
            <person name="Ohm R.A."/>
            <person name="Martin F."/>
            <person name="Silar P."/>
            <person name="Natvig D.O."/>
            <person name="Lalanne C."/>
            <person name="Gautier V."/>
            <person name="Ament-Velasquez S.L."/>
            <person name="Kruys A."/>
            <person name="Hutchinson M.I."/>
            <person name="Powell A.J."/>
            <person name="Barry K."/>
            <person name="Miller A.N."/>
            <person name="Grigoriev I.V."/>
            <person name="Debuchy R."/>
            <person name="Gladieux P."/>
            <person name="Hiltunen Thoren M."/>
            <person name="Johannesson H."/>
        </authorList>
    </citation>
    <scope>NUCLEOTIDE SEQUENCE</scope>
    <source>
        <strain evidence="6">PSN243</strain>
    </source>
</reference>
<feature type="compositionally biased region" description="Gly residues" evidence="3">
    <location>
        <begin position="289"/>
        <end position="298"/>
    </location>
</feature>
<dbReference type="Gene3D" id="1.10.1280.10">
    <property type="entry name" value="Di-copper center containing domain from catechol oxidase"/>
    <property type="match status" value="1"/>
</dbReference>
<evidence type="ECO:0000256" key="1">
    <source>
        <dbReference type="ARBA" id="ARBA00022723"/>
    </source>
</evidence>
<evidence type="ECO:0000256" key="3">
    <source>
        <dbReference type="SAM" id="MobiDB-lite"/>
    </source>
</evidence>
<dbReference type="PANTHER" id="PTHR11474:SF126">
    <property type="entry name" value="TYROSINASE-LIKE PROTEIN TYR-1-RELATED"/>
    <property type="match status" value="1"/>
</dbReference>
<keyword evidence="4" id="KW-0732">Signal</keyword>
<dbReference type="Pfam" id="PF00264">
    <property type="entry name" value="Tyrosinase"/>
    <property type="match status" value="1"/>
</dbReference>
<accession>A0AAV9GQR2</accession>
<keyword evidence="1" id="KW-0479">Metal-binding</keyword>